<reference evidence="12" key="1">
    <citation type="submission" date="2025-08" db="UniProtKB">
        <authorList>
            <consortium name="Ensembl"/>
        </authorList>
    </citation>
    <scope>IDENTIFICATION</scope>
</reference>
<feature type="compositionally biased region" description="Basic and acidic residues" evidence="11">
    <location>
        <begin position="56"/>
        <end position="66"/>
    </location>
</feature>
<evidence type="ECO:0000313" key="13">
    <source>
        <dbReference type="Proteomes" id="UP000694559"/>
    </source>
</evidence>
<evidence type="ECO:0000256" key="11">
    <source>
        <dbReference type="SAM" id="MobiDB-lite"/>
    </source>
</evidence>
<dbReference type="InterPro" id="IPR030480">
    <property type="entry name" value="Natr_peptide_CS"/>
</dbReference>
<dbReference type="PANTHER" id="PTHR12167">
    <property type="entry name" value="C-TYPE NATRIURETIC PEPTIDE"/>
    <property type="match status" value="1"/>
</dbReference>
<keyword evidence="3" id="KW-0840">Vasodilator</keyword>
<reference evidence="12" key="2">
    <citation type="submission" date="2025-09" db="UniProtKB">
        <authorList>
            <consortium name="Ensembl"/>
        </authorList>
    </citation>
    <scope>IDENTIFICATION</scope>
</reference>
<dbReference type="GO" id="GO:0007168">
    <property type="term" value="P:receptor guanylyl cyclase signaling pathway"/>
    <property type="evidence" value="ECO:0007669"/>
    <property type="project" value="TreeGrafter"/>
</dbReference>
<comment type="subcellular location">
    <subcellularLocation>
        <location evidence="1 10">Secreted</location>
    </subcellularLocation>
</comment>
<keyword evidence="8" id="KW-0382">Hypotensive agent</keyword>
<dbReference type="InterPro" id="IPR000663">
    <property type="entry name" value="Natr_peptide"/>
</dbReference>
<evidence type="ECO:0000256" key="3">
    <source>
        <dbReference type="ARBA" id="ARBA00022429"/>
    </source>
</evidence>
<dbReference type="AlphaFoldDB" id="A0A8C6X800"/>
<protein>
    <submittedName>
        <fullName evidence="12">Uncharacterized protein</fullName>
    </submittedName>
</protein>
<keyword evidence="13" id="KW-1185">Reference proteome</keyword>
<dbReference type="Ensembl" id="ENSNNAT00000010672.1">
    <property type="protein sequence ID" value="ENSNNAP00000010194.1"/>
    <property type="gene ID" value="ENSNNAG00000006809.1"/>
</dbReference>
<evidence type="ECO:0000256" key="1">
    <source>
        <dbReference type="ARBA" id="ARBA00004613"/>
    </source>
</evidence>
<evidence type="ECO:0000313" key="12">
    <source>
        <dbReference type="Ensembl" id="ENSNNAP00000010194.1"/>
    </source>
</evidence>
<dbReference type="Pfam" id="PF00212">
    <property type="entry name" value="ANP"/>
    <property type="match status" value="1"/>
</dbReference>
<dbReference type="PRINTS" id="PR00710">
    <property type="entry name" value="NATPEPTIDES"/>
</dbReference>
<evidence type="ECO:0000256" key="4">
    <source>
        <dbReference type="ARBA" id="ARBA00022525"/>
    </source>
</evidence>
<proteinExistence type="inferred from homology"/>
<feature type="region of interest" description="Disordered" evidence="11">
    <location>
        <begin position="45"/>
        <end position="87"/>
    </location>
</feature>
<keyword evidence="4" id="KW-0964">Secreted</keyword>
<dbReference type="SMART" id="SM00183">
    <property type="entry name" value="NAT_PEP"/>
    <property type="match status" value="1"/>
</dbReference>
<evidence type="ECO:0000256" key="10">
    <source>
        <dbReference type="RuleBase" id="RU003686"/>
    </source>
</evidence>
<dbReference type="InterPro" id="IPR002406">
    <property type="entry name" value="C_natriurtcpep"/>
</dbReference>
<dbReference type="GO" id="GO:0005179">
    <property type="term" value="F:hormone activity"/>
    <property type="evidence" value="ECO:0007669"/>
    <property type="project" value="InterPro"/>
</dbReference>
<dbReference type="PRINTS" id="PR00713">
    <property type="entry name" value="CNATPEPTIDE"/>
</dbReference>
<dbReference type="GO" id="GO:0090729">
    <property type="term" value="F:toxin activity"/>
    <property type="evidence" value="ECO:0007669"/>
    <property type="project" value="UniProtKB-KW"/>
</dbReference>
<dbReference type="GO" id="GO:0006182">
    <property type="term" value="P:cGMP biosynthetic process"/>
    <property type="evidence" value="ECO:0007669"/>
    <property type="project" value="TreeGrafter"/>
</dbReference>
<name>A0A8C6X800_NAJNA</name>
<evidence type="ECO:0000256" key="8">
    <source>
        <dbReference type="ARBA" id="ARBA00022924"/>
    </source>
</evidence>
<evidence type="ECO:0000256" key="7">
    <source>
        <dbReference type="ARBA" id="ARBA00022858"/>
    </source>
</evidence>
<dbReference type="GeneTree" id="ENSGT00940000176180"/>
<keyword evidence="5" id="KW-0800">Toxin</keyword>
<keyword evidence="9" id="KW-1015">Disulfide bond</keyword>
<comment type="similarity">
    <text evidence="2 10">Belongs to the natriuretic peptide family.</text>
</comment>
<dbReference type="Proteomes" id="UP000694559">
    <property type="component" value="Unplaced"/>
</dbReference>
<sequence length="114" mass="12010">MTVTVSPGGGSRGASRPSGSCYMNGPVAFCLQPPPPVPAALRIIRDLRPNSKQSRATRDQVVHPESHAGGGSGRDSRPLQHRVKKGPPSGCFGLKLDRIGTMSGLGCNGLFRYK</sequence>
<evidence type="ECO:0000256" key="9">
    <source>
        <dbReference type="ARBA" id="ARBA00023157"/>
    </source>
</evidence>
<organism evidence="12 13">
    <name type="scientific">Naja naja</name>
    <name type="common">Indian cobra</name>
    <dbReference type="NCBI Taxonomy" id="35670"/>
    <lineage>
        <taxon>Eukaryota</taxon>
        <taxon>Metazoa</taxon>
        <taxon>Chordata</taxon>
        <taxon>Craniata</taxon>
        <taxon>Vertebrata</taxon>
        <taxon>Euteleostomi</taxon>
        <taxon>Lepidosauria</taxon>
        <taxon>Squamata</taxon>
        <taxon>Bifurcata</taxon>
        <taxon>Unidentata</taxon>
        <taxon>Episquamata</taxon>
        <taxon>Toxicofera</taxon>
        <taxon>Serpentes</taxon>
        <taxon>Colubroidea</taxon>
        <taxon>Elapidae</taxon>
        <taxon>Elapinae</taxon>
        <taxon>Naja</taxon>
    </lineage>
</organism>
<dbReference type="GO" id="GO:0042311">
    <property type="term" value="P:vasodilation"/>
    <property type="evidence" value="ECO:0007669"/>
    <property type="project" value="UniProtKB-KW"/>
</dbReference>
<dbReference type="PROSITE" id="PS00263">
    <property type="entry name" value="NATRIURETIC_PEPTIDE"/>
    <property type="match status" value="1"/>
</dbReference>
<evidence type="ECO:0000256" key="5">
    <source>
        <dbReference type="ARBA" id="ARBA00022656"/>
    </source>
</evidence>
<evidence type="ECO:0000256" key="6">
    <source>
        <dbReference type="ARBA" id="ARBA00022729"/>
    </source>
</evidence>
<dbReference type="GO" id="GO:0005576">
    <property type="term" value="C:extracellular region"/>
    <property type="evidence" value="ECO:0007669"/>
    <property type="project" value="UniProtKB-SubCell"/>
</dbReference>
<keyword evidence="6" id="KW-0732">Signal</keyword>
<dbReference type="GO" id="GO:0008217">
    <property type="term" value="P:regulation of blood pressure"/>
    <property type="evidence" value="ECO:0007669"/>
    <property type="project" value="UniProtKB-KW"/>
</dbReference>
<dbReference type="PANTHER" id="PTHR12167:SF2">
    <property type="entry name" value="C-TYPE NATRIURETIC PEPTIDE"/>
    <property type="match status" value="1"/>
</dbReference>
<keyword evidence="7 10" id="KW-0838">Vasoactive</keyword>
<evidence type="ECO:0000256" key="2">
    <source>
        <dbReference type="ARBA" id="ARBA00009041"/>
    </source>
</evidence>
<dbReference type="OrthoDB" id="8911465at2759"/>
<accession>A0A8C6X800</accession>